<dbReference type="SUPFAM" id="SSF51735">
    <property type="entry name" value="NAD(P)-binding Rossmann-fold domains"/>
    <property type="match status" value="1"/>
</dbReference>
<evidence type="ECO:0000256" key="2">
    <source>
        <dbReference type="ARBA" id="ARBA00023002"/>
    </source>
</evidence>
<dbReference type="PANTHER" id="PTHR22604:SF105">
    <property type="entry name" value="TRANS-1,2-DIHYDROBENZENE-1,2-DIOL DEHYDROGENASE"/>
    <property type="match status" value="1"/>
</dbReference>
<comment type="caution">
    <text evidence="8">The sequence shown here is derived from an EMBL/GenBank/DDBJ whole genome shotgun (WGS) entry which is preliminary data.</text>
</comment>
<dbReference type="Gene3D" id="3.40.50.720">
    <property type="entry name" value="NAD(P)-binding Rossmann-like Domain"/>
    <property type="match status" value="1"/>
</dbReference>
<dbReference type="InterPro" id="IPR036291">
    <property type="entry name" value="NAD(P)-bd_dom_sf"/>
</dbReference>
<feature type="domain" description="Gfo/Idh/MocA-like oxidoreductase N-terminal" evidence="6">
    <location>
        <begin position="5"/>
        <end position="121"/>
    </location>
</feature>
<name>A0A1V9YUG1_9STRA</name>
<evidence type="ECO:0000313" key="8">
    <source>
        <dbReference type="EMBL" id="OQR89429.1"/>
    </source>
</evidence>
<organism evidence="8 9">
    <name type="scientific">Thraustotheca clavata</name>
    <dbReference type="NCBI Taxonomy" id="74557"/>
    <lineage>
        <taxon>Eukaryota</taxon>
        <taxon>Sar</taxon>
        <taxon>Stramenopiles</taxon>
        <taxon>Oomycota</taxon>
        <taxon>Saprolegniomycetes</taxon>
        <taxon>Saprolegniales</taxon>
        <taxon>Achlyaceae</taxon>
        <taxon>Thraustotheca</taxon>
    </lineage>
</organism>
<dbReference type="Proteomes" id="UP000243217">
    <property type="component" value="Unassembled WGS sequence"/>
</dbReference>
<proteinExistence type="inferred from homology"/>
<dbReference type="EMBL" id="JNBS01002748">
    <property type="protein sequence ID" value="OQR89429.1"/>
    <property type="molecule type" value="Genomic_DNA"/>
</dbReference>
<evidence type="ECO:0000313" key="9">
    <source>
        <dbReference type="Proteomes" id="UP000243217"/>
    </source>
</evidence>
<dbReference type="PANTHER" id="PTHR22604">
    <property type="entry name" value="OXIDOREDUCTASES"/>
    <property type="match status" value="1"/>
</dbReference>
<keyword evidence="2" id="KW-0560">Oxidoreductase</keyword>
<comment type="similarity">
    <text evidence="1">Belongs to the Gfo/Idh/MocA family.</text>
</comment>
<dbReference type="AlphaFoldDB" id="A0A1V9YUG1"/>
<feature type="domain" description="GFO/IDH/MocA-like oxidoreductase" evidence="7">
    <location>
        <begin position="132"/>
        <end position="218"/>
    </location>
</feature>
<dbReference type="InterPro" id="IPR055170">
    <property type="entry name" value="GFO_IDH_MocA-like_dom"/>
</dbReference>
<dbReference type="SUPFAM" id="SSF55347">
    <property type="entry name" value="Glyceraldehyde-3-phosphate dehydrogenase-like, C-terminal domain"/>
    <property type="match status" value="1"/>
</dbReference>
<reference evidence="8 9" key="1">
    <citation type="journal article" date="2014" name="Genome Biol. Evol.">
        <title>The secreted proteins of Achlya hypogyna and Thraustotheca clavata identify the ancestral oomycete secretome and reveal gene acquisitions by horizontal gene transfer.</title>
        <authorList>
            <person name="Misner I."/>
            <person name="Blouin N."/>
            <person name="Leonard G."/>
            <person name="Richards T.A."/>
            <person name="Lane C.E."/>
        </authorList>
    </citation>
    <scope>NUCLEOTIDE SEQUENCE [LARGE SCALE GENOMIC DNA]</scope>
    <source>
        <strain evidence="8 9">ATCC 34112</strain>
    </source>
</reference>
<evidence type="ECO:0000256" key="1">
    <source>
        <dbReference type="ARBA" id="ARBA00010928"/>
    </source>
</evidence>
<dbReference type="EC" id="1.1.1.179" evidence="3"/>
<evidence type="ECO:0000256" key="3">
    <source>
        <dbReference type="ARBA" id="ARBA00038984"/>
    </source>
</evidence>
<evidence type="ECO:0000256" key="4">
    <source>
        <dbReference type="ARBA" id="ARBA00042988"/>
    </source>
</evidence>
<dbReference type="STRING" id="74557.A0A1V9YUG1"/>
<evidence type="ECO:0000259" key="7">
    <source>
        <dbReference type="Pfam" id="PF22725"/>
    </source>
</evidence>
<dbReference type="OrthoDB" id="2129491at2759"/>
<dbReference type="GO" id="GO:0000166">
    <property type="term" value="F:nucleotide binding"/>
    <property type="evidence" value="ECO:0007669"/>
    <property type="project" value="InterPro"/>
</dbReference>
<sequence length="221" mass="24439">MSTSLKWGILGCGRISNDFVMGLQLVQGAHVVACASRDLSTAQTFGQTHDIATCYDTYEALCADPAVDIVYIGTLHTLHHPHALLALKHNKHVLVEKPIAMNEHQLSQIVAIAREKQLFLMEAMWTRFFPAVRRVRKLLKQGILGQIHCVKADMGFAFAANADRIWKRSLGGGGLLDIGIYPLAFVSMVFDEEPVHVHATGEISKDESVDIYAVVTLHIRV</sequence>
<protein>
    <recommendedName>
        <fullName evidence="3">D-xylose 1-dehydrogenase (NADP(+), D-xylono-1,5-lactone-forming)</fullName>
        <ecNumber evidence="3">1.1.1.179</ecNumber>
    </recommendedName>
    <alternativeName>
        <fullName evidence="4">D-xylose-NADP dehydrogenase</fullName>
    </alternativeName>
</protein>
<dbReference type="Pfam" id="PF01408">
    <property type="entry name" value="GFO_IDH_MocA"/>
    <property type="match status" value="1"/>
</dbReference>
<dbReference type="InterPro" id="IPR050984">
    <property type="entry name" value="Gfo/Idh/MocA_domain"/>
</dbReference>
<accession>A0A1V9YUG1</accession>
<dbReference type="GO" id="GO:0047837">
    <property type="term" value="F:D-xylose 1-dehydrogenase (NADP+) activity"/>
    <property type="evidence" value="ECO:0007669"/>
    <property type="project" value="UniProtKB-EC"/>
</dbReference>
<evidence type="ECO:0000259" key="6">
    <source>
        <dbReference type="Pfam" id="PF01408"/>
    </source>
</evidence>
<dbReference type="Gene3D" id="3.30.360.10">
    <property type="entry name" value="Dihydrodipicolinate Reductase, domain 2"/>
    <property type="match status" value="1"/>
</dbReference>
<gene>
    <name evidence="8" type="ORF">THRCLA_09746</name>
</gene>
<comment type="catalytic activity">
    <reaction evidence="5">
        <text>D-xylose + NADP(+) = D-xylono-1,5-lactone + NADPH + H(+)</text>
        <dbReference type="Rhea" id="RHEA:22000"/>
        <dbReference type="ChEBI" id="CHEBI:15378"/>
        <dbReference type="ChEBI" id="CHEBI:15867"/>
        <dbReference type="ChEBI" id="CHEBI:53455"/>
        <dbReference type="ChEBI" id="CHEBI:57783"/>
        <dbReference type="ChEBI" id="CHEBI:58349"/>
        <dbReference type="EC" id="1.1.1.179"/>
    </reaction>
</comment>
<evidence type="ECO:0000256" key="5">
    <source>
        <dbReference type="ARBA" id="ARBA00049233"/>
    </source>
</evidence>
<keyword evidence="9" id="KW-1185">Reference proteome</keyword>
<dbReference type="InterPro" id="IPR000683">
    <property type="entry name" value="Gfo/Idh/MocA-like_OxRdtase_N"/>
</dbReference>
<dbReference type="Pfam" id="PF22725">
    <property type="entry name" value="GFO_IDH_MocA_C3"/>
    <property type="match status" value="1"/>
</dbReference>